<keyword evidence="7" id="KW-1185">Reference proteome</keyword>
<dbReference type="InterPro" id="IPR008937">
    <property type="entry name" value="Ras-like_GEF"/>
</dbReference>
<feature type="region of interest" description="Disordered" evidence="3">
    <location>
        <begin position="149"/>
        <end position="195"/>
    </location>
</feature>
<dbReference type="Pfam" id="PF00618">
    <property type="entry name" value="RasGEF_N"/>
    <property type="match status" value="1"/>
</dbReference>
<feature type="region of interest" description="Disordered" evidence="3">
    <location>
        <begin position="99"/>
        <end position="128"/>
    </location>
</feature>
<dbReference type="Gene3D" id="1.20.870.10">
    <property type="entry name" value="Son of sevenless (SoS) protein Chain: S domain 1"/>
    <property type="match status" value="1"/>
</dbReference>
<feature type="region of interest" description="Disordered" evidence="3">
    <location>
        <begin position="1181"/>
        <end position="1269"/>
    </location>
</feature>
<proteinExistence type="predicted"/>
<dbReference type="GO" id="GO:0005085">
    <property type="term" value="F:guanyl-nucleotide exchange factor activity"/>
    <property type="evidence" value="ECO:0007669"/>
    <property type="project" value="UniProtKB-KW"/>
</dbReference>
<dbReference type="InterPro" id="IPR036964">
    <property type="entry name" value="RASGEF_cat_dom_sf"/>
</dbReference>
<feature type="compositionally biased region" description="Basic and acidic residues" evidence="3">
    <location>
        <begin position="707"/>
        <end position="724"/>
    </location>
</feature>
<dbReference type="InterPro" id="IPR000651">
    <property type="entry name" value="Ras-like_Gua-exchang_fac_N"/>
</dbReference>
<dbReference type="PANTHER" id="PTHR23113">
    <property type="entry name" value="GUANINE NUCLEOTIDE EXCHANGE FACTOR"/>
    <property type="match status" value="1"/>
</dbReference>
<dbReference type="EMBL" id="RIBY02000001">
    <property type="protein sequence ID" value="KAH9845837.1"/>
    <property type="molecule type" value="Genomic_DNA"/>
</dbReference>
<feature type="domain" description="Ras-GEF" evidence="4">
    <location>
        <begin position="1404"/>
        <end position="1654"/>
    </location>
</feature>
<dbReference type="GO" id="GO:0005886">
    <property type="term" value="C:plasma membrane"/>
    <property type="evidence" value="ECO:0007669"/>
    <property type="project" value="TreeGrafter"/>
</dbReference>
<feature type="region of interest" description="Disordered" evidence="3">
    <location>
        <begin position="1296"/>
        <end position="1375"/>
    </location>
</feature>
<dbReference type="SMART" id="SM00229">
    <property type="entry name" value="RasGEFN"/>
    <property type="match status" value="1"/>
</dbReference>
<dbReference type="PROSITE" id="PS50009">
    <property type="entry name" value="RASGEF_CAT"/>
    <property type="match status" value="1"/>
</dbReference>
<evidence type="ECO:0000256" key="3">
    <source>
        <dbReference type="SAM" id="MobiDB-lite"/>
    </source>
</evidence>
<feature type="compositionally biased region" description="Low complexity" evidence="3">
    <location>
        <begin position="729"/>
        <end position="738"/>
    </location>
</feature>
<comment type="caution">
    <text evidence="6">The sequence shown here is derived from an EMBL/GenBank/DDBJ whole genome shotgun (WGS) entry which is preliminary data.</text>
</comment>
<dbReference type="OrthoDB" id="10254377at2759"/>
<feature type="compositionally biased region" description="Basic and acidic residues" evidence="3">
    <location>
        <begin position="508"/>
        <end position="520"/>
    </location>
</feature>
<dbReference type="InterPro" id="IPR001895">
    <property type="entry name" value="RASGEF_cat_dom"/>
</dbReference>
<feature type="region of interest" description="Disordered" evidence="3">
    <location>
        <begin position="875"/>
        <end position="912"/>
    </location>
</feature>
<feature type="region of interest" description="Disordered" evidence="3">
    <location>
        <begin position="707"/>
        <end position="759"/>
    </location>
</feature>
<dbReference type="CDD" id="cd06224">
    <property type="entry name" value="REM"/>
    <property type="match status" value="1"/>
</dbReference>
<feature type="compositionally biased region" description="Basic and acidic residues" evidence="3">
    <location>
        <begin position="777"/>
        <end position="792"/>
    </location>
</feature>
<evidence type="ECO:0000259" key="5">
    <source>
        <dbReference type="PROSITE" id="PS50212"/>
    </source>
</evidence>
<evidence type="ECO:0000256" key="1">
    <source>
        <dbReference type="ARBA" id="ARBA00022658"/>
    </source>
</evidence>
<dbReference type="SMART" id="SM00147">
    <property type="entry name" value="RasGEF"/>
    <property type="match status" value="1"/>
</dbReference>
<feature type="region of interest" description="Disordered" evidence="3">
    <location>
        <begin position="925"/>
        <end position="946"/>
    </location>
</feature>
<dbReference type="Gene3D" id="1.10.840.10">
    <property type="entry name" value="Ras guanine-nucleotide exchange factors catalytic domain"/>
    <property type="match status" value="1"/>
</dbReference>
<feature type="region of interest" description="Disordered" evidence="3">
    <location>
        <begin position="588"/>
        <end position="624"/>
    </location>
</feature>
<reference evidence="6 7" key="2">
    <citation type="journal article" date="2021" name="Curr. Genet.">
        <title>Genetic response to nitrogen starvation in the aggressive Eucalyptus foliar pathogen Teratosphaeria destructans.</title>
        <authorList>
            <person name="Havenga M."/>
            <person name="Wingfield B.D."/>
            <person name="Wingfield M.J."/>
            <person name="Dreyer L.L."/>
            <person name="Roets F."/>
            <person name="Aylward J."/>
        </authorList>
    </citation>
    <scope>NUCLEOTIDE SEQUENCE [LARGE SCALE GENOMIC DNA]</scope>
    <source>
        <strain evidence="6">CMW44962</strain>
    </source>
</reference>
<dbReference type="Proteomes" id="UP001138500">
    <property type="component" value="Unassembled WGS sequence"/>
</dbReference>
<dbReference type="SUPFAM" id="SSF48366">
    <property type="entry name" value="Ras GEF"/>
    <property type="match status" value="1"/>
</dbReference>
<feature type="domain" description="N-terminal Ras-GEF" evidence="5">
    <location>
        <begin position="340"/>
        <end position="464"/>
    </location>
</feature>
<feature type="compositionally biased region" description="Low complexity" evidence="3">
    <location>
        <begin position="1217"/>
        <end position="1228"/>
    </location>
</feature>
<dbReference type="GO" id="GO:0007265">
    <property type="term" value="P:Ras protein signal transduction"/>
    <property type="evidence" value="ECO:0007669"/>
    <property type="project" value="TreeGrafter"/>
</dbReference>
<keyword evidence="1 2" id="KW-0344">Guanine-nucleotide releasing factor</keyword>
<protein>
    <submittedName>
        <fullName evidence="6">Guanine nucleotide exchange factor</fullName>
    </submittedName>
</protein>
<accession>A0A9W7W7J2</accession>
<dbReference type="PANTHER" id="PTHR23113:SF363">
    <property type="entry name" value="PROTEIN SON OF SEVENLESS"/>
    <property type="match status" value="1"/>
</dbReference>
<dbReference type="PROSITE" id="PS50212">
    <property type="entry name" value="RASGEF_NTER"/>
    <property type="match status" value="1"/>
</dbReference>
<sequence length="1654" mass="180972">MESSAHVGKHGQDVPSPRVLHGEAARESLCKRSTHDKPFRQSAGRIKRAKDSSEFIRVPRKTAEPLLDRPATSHDDDPNARHFTVANVGAGGTLYLMPARAPPPAFSQSPLTPPDIDDSEPGPEDMFGARQSNISVSWTPRLDKIGGFDHATQVPRPPLNLAKSQPKQQRPRSASFSTLNERGSKHGRSSTTDLNGLQVLVNGRDHASRPKSSFDLSGGFLDLQIPHYRIGTPRFSERGTAYLHNSTYTSNTTNNDQDARSSTLFPHQPGLVHGPTNSTRNSTVPYLHPSVGAARYSPNSSRIHAAPASKSPTDGGITPAMYDRIEARPNDPAIVRYNRLNGKIAHATPARLVAQITSALFLDYELLSDFFLTFRNFLLCRDLLEYLIARLLWALGTDTDVGRVVRVRTFVALRHWILNYFGDDFALDINLRRRLCTMVNDISASLQARPDKGGTDINIIGELKKCWRRTCALFWPIEDALTACAEAEISPGGDAEEMPQTPEGSPTRLKDPRVSRPDFRRVSESVEVPADAVYPGRESVFPMFGVDGSRAVRKASIPASPLSVASLQVLSCSVPFLRNIRPSAKVSDRNGIARHVGQKNPPLSGRPGSRASHQHKRSGSFSDALRDDRATLQFNKAESIDIRALPAIAFTGGLVRGLLLQPSPPNLNFLVPLSPGMDQRMAHFDGIEDSYFRDRSAQQNLGVKRIVGDMRRALSSRRRNDSPHRSNRSGHSSDSRSSADMVTGAKSTQQSAWQKLRGPPRVDLLGATVSASYKDAFHDVDLPSPPEERGEQRLPISVAGDEGDNARATSHSLRPLPPRLERLDSHVTAGSRSIVIMDDTGIPPVPTDFAWRALPAHHSVSSGMMNPQPLFNRSQEGLQPGKKRVGTGMQASAGASSLPETPLDEAWNPDHSTSMHDLLTPWKSDDYGNPVDSPALSTDSDDIDDEGLDMPPVGHTLRRRPGGDLKAADHVHSLELPARPYTSGSYSTAYSRYPSSGHELFGTHFSGQFSGPGSMRLPSQFSPDRHYYSRASEQMSPTQMSPSQAAPESLAGKDEPVSLLATHSSQPSLRPSFRLHANNLAQLPNSPQVGGIEDALAKLEGKTGTPNGSTFSIPTLSEEFAALERQDQEQGPSETPVMSMSGGSSTPVQEYPPNSPSTDVQGASIFHLSCSDVMGDDRGYSMGTTGTYPRSDAQDSAAPALPLSPKGSQLPARVLASPKPVSPSQKSVTFVEQIRREAQENEQTQSPGKSSSRKSSNVQSSFLLDDNESLSDISTEIAENSGDDNTHMQSFFFDDTIEDGGNLLPRPAYADPPPTPPSASGAPFDRPPTRSAHSTKAPGPAPLRPQVLQPSPQLKEAQSAPGLLSPNLDKRMQLPPGQDVCLRRSRTSPGLGRAAHLPFVLAFESEVIAEQLTIIEKDALDEVDWKDLISLNWHQAPPHVRNWVDYLKQDNNTGVDIVVARFNLVVKWVVSECLLTETLSDRARCITKYIHIAIHCFRFRNYASMYQITLALLSADLARLHRTWALVAPAEKHKLARLEKLCQPVRNFHNLRTEMESTGAESGCIPFIGLYTHDLMFNAQKPARIDPVPPAKEPLINFERYQTAATIVKSLLRLIEASARYVFHPHPEVLSRCLWLAALEDGEIVARSRSIEAP</sequence>
<feature type="compositionally biased region" description="Polar residues" evidence="3">
    <location>
        <begin position="162"/>
        <end position="181"/>
    </location>
</feature>
<evidence type="ECO:0000256" key="2">
    <source>
        <dbReference type="PROSITE-ProRule" id="PRU00168"/>
    </source>
</evidence>
<dbReference type="InterPro" id="IPR023578">
    <property type="entry name" value="Ras_GEF_dom_sf"/>
</dbReference>
<feature type="region of interest" description="Disordered" evidence="3">
    <location>
        <begin position="1"/>
        <end position="81"/>
    </location>
</feature>
<feature type="region of interest" description="Disordered" evidence="3">
    <location>
        <begin position="777"/>
        <end position="818"/>
    </location>
</feature>
<name>A0A9W7W7J2_9PEZI</name>
<feature type="compositionally biased region" description="Polar residues" evidence="3">
    <location>
        <begin position="889"/>
        <end position="899"/>
    </location>
</feature>
<feature type="compositionally biased region" description="Polar residues" evidence="3">
    <location>
        <begin position="1129"/>
        <end position="1148"/>
    </location>
</feature>
<feature type="compositionally biased region" description="Basic and acidic residues" evidence="3">
    <location>
        <begin position="20"/>
        <end position="39"/>
    </location>
</feature>
<feature type="compositionally biased region" description="Polar residues" evidence="3">
    <location>
        <begin position="1031"/>
        <end position="1046"/>
    </location>
</feature>
<reference evidence="6 7" key="1">
    <citation type="journal article" date="2018" name="IMA Fungus">
        <title>IMA Genome-F 10: Nine draft genome sequences of Claviceps purpurea s.lat., including C. arundinis, C. humidiphila, and C. cf. spartinae, pseudomolecules for the pitch canker pathogen Fusarium circinatum, draft genome of Davidsoniella eucalypti, Grosmannia galeiformis, Quambalaria eucalypti, and Teratosphaeria destructans.</title>
        <authorList>
            <person name="Wingfield B.D."/>
            <person name="Liu M."/>
            <person name="Nguyen H.D."/>
            <person name="Lane F.A."/>
            <person name="Morgan S.W."/>
            <person name="De Vos L."/>
            <person name="Wilken P.M."/>
            <person name="Duong T.A."/>
            <person name="Aylward J."/>
            <person name="Coetzee M.P."/>
            <person name="Dadej K."/>
            <person name="De Beer Z.W."/>
            <person name="Findlay W."/>
            <person name="Havenga M."/>
            <person name="Kolarik M."/>
            <person name="Menzies J.G."/>
            <person name="Naidoo K."/>
            <person name="Pochopski O."/>
            <person name="Shoukouhi P."/>
            <person name="Santana Q.C."/>
            <person name="Seifert K.A."/>
            <person name="Soal N."/>
            <person name="Steenkamp E.T."/>
            <person name="Tatham C.T."/>
            <person name="van der Nest M.A."/>
            <person name="Wingfield M.J."/>
        </authorList>
    </citation>
    <scope>NUCLEOTIDE SEQUENCE [LARGE SCALE GENOMIC DNA]</scope>
    <source>
        <strain evidence="6">CMW44962</strain>
    </source>
</reference>
<evidence type="ECO:0000259" key="4">
    <source>
        <dbReference type="PROSITE" id="PS50009"/>
    </source>
</evidence>
<feature type="region of interest" description="Disordered" evidence="3">
    <location>
        <begin position="491"/>
        <end position="520"/>
    </location>
</feature>
<gene>
    <name evidence="6" type="ORF">Tdes44962_MAKER00047</name>
</gene>
<feature type="compositionally biased region" description="Low complexity" evidence="3">
    <location>
        <begin position="1246"/>
        <end position="1261"/>
    </location>
</feature>
<feature type="region of interest" description="Disordered" evidence="3">
    <location>
        <begin position="1031"/>
        <end position="1052"/>
    </location>
</feature>
<feature type="compositionally biased region" description="Basic and acidic residues" evidence="3">
    <location>
        <begin position="61"/>
        <end position="80"/>
    </location>
</feature>
<feature type="region of interest" description="Disordered" evidence="3">
    <location>
        <begin position="1124"/>
        <end position="1160"/>
    </location>
</feature>
<evidence type="ECO:0000313" key="6">
    <source>
        <dbReference type="EMBL" id="KAH9845837.1"/>
    </source>
</evidence>
<dbReference type="Pfam" id="PF00617">
    <property type="entry name" value="RasGEF"/>
    <property type="match status" value="1"/>
</dbReference>
<organism evidence="6 7">
    <name type="scientific">Teratosphaeria destructans</name>
    <dbReference type="NCBI Taxonomy" id="418781"/>
    <lineage>
        <taxon>Eukaryota</taxon>
        <taxon>Fungi</taxon>
        <taxon>Dikarya</taxon>
        <taxon>Ascomycota</taxon>
        <taxon>Pezizomycotina</taxon>
        <taxon>Dothideomycetes</taxon>
        <taxon>Dothideomycetidae</taxon>
        <taxon>Mycosphaerellales</taxon>
        <taxon>Teratosphaeriaceae</taxon>
        <taxon>Teratosphaeria</taxon>
    </lineage>
</organism>
<evidence type="ECO:0000313" key="7">
    <source>
        <dbReference type="Proteomes" id="UP001138500"/>
    </source>
</evidence>